<protein>
    <submittedName>
        <fullName evidence="4">VCBS repeat-containing protein</fullName>
    </submittedName>
</protein>
<evidence type="ECO:0000259" key="1">
    <source>
        <dbReference type="Pfam" id="PF01551"/>
    </source>
</evidence>
<dbReference type="CDD" id="cd12797">
    <property type="entry name" value="M23_peptidase"/>
    <property type="match status" value="1"/>
</dbReference>
<proteinExistence type="predicted"/>
<dbReference type="RefSeq" id="WP_253576705.1">
    <property type="nucleotide sequence ID" value="NZ_CP126026.1"/>
</dbReference>
<dbReference type="Pfam" id="PF07581">
    <property type="entry name" value="Glug"/>
    <property type="match status" value="1"/>
</dbReference>
<dbReference type="Proteomes" id="UP001565471">
    <property type="component" value="Unassembled WGS sequence"/>
</dbReference>
<dbReference type="InterPro" id="IPR010221">
    <property type="entry name" value="VCBS_dom"/>
</dbReference>
<dbReference type="PANTHER" id="PTHR21666">
    <property type="entry name" value="PEPTIDASE-RELATED"/>
    <property type="match status" value="1"/>
</dbReference>
<evidence type="ECO:0000313" key="5">
    <source>
        <dbReference type="Proteomes" id="UP001565471"/>
    </source>
</evidence>
<dbReference type="Gene3D" id="2.60.40.10">
    <property type="entry name" value="Immunoglobulins"/>
    <property type="match status" value="1"/>
</dbReference>
<dbReference type="NCBIfam" id="TIGR01965">
    <property type="entry name" value="VCBS_repeat"/>
    <property type="match status" value="2"/>
</dbReference>
<evidence type="ECO:0000313" key="4">
    <source>
        <dbReference type="EMBL" id="MEY9320386.1"/>
    </source>
</evidence>
<dbReference type="InterPro" id="IPR011493">
    <property type="entry name" value="GLUG"/>
</dbReference>
<name>A0ABV4FAV0_BRAEL</name>
<dbReference type="SUPFAM" id="SSF51261">
    <property type="entry name" value="Duplicated hybrid motif"/>
    <property type="match status" value="1"/>
</dbReference>
<dbReference type="InterPro" id="IPR016047">
    <property type="entry name" value="M23ase_b-sheet_dom"/>
</dbReference>
<sequence>MTTTPIVINNINDLQAVQNNLSANYVLGANIDAAGFSFTPIGSVANPFTGIFDGQGHTISNLTINNVSNTDSGLFGDIGATGAVSNVGLINGSVTSSYSNVGGIVGENFGTVSQSYVTGNVSGATYVGALVGFNGASGSITQSFATGTANGQIAGGLVGLNGGAISDSYATGAVNYFRVSVEAGGLVGLNSGSITQSYATGPVGNSGGFVLGGLVGGETAGSVTVSYWDTQTTGRSISGGGTGLTTAQLQSGILPAGFDPTIWLDVAGQFPGLRWQVSTDQPPTHDQISPYIYDNTVFDQTSDTAPLAPWFYFFSIGATFSTAGDYSAASATYPGLGSPQSLGLIAPTRFDFGSSAFTSFSALQAAYPFGTYTVTAVGNQISSTNSVSYQANYFTSTIPFVTNYSSLNGLNAANDFTVHYNSFAPDAHVTTGFTFLTIWNATTHQVVFQDDFQSSSSTTAQIPANTLSPNTNYTFELDFSDRLVVGSSTQGFDMRTDGSFTTGPIFQTNHVPLIDRAHSIIAGTINELPNVTGSVALDIASGAIAFTDADLRDRPTASVLHQTVTHQDALGHVFQLTDDQLFRFENAFLLAPESGNTNNGKIDWGYTIADKPIDFLGVGETVTITSTVEIDDGHGGKVDQDVTVTINGADDAPIVVPDTATVQKGSQVTSNVLANDSDPDLHDILHVTKVNGLDFNIGQPLHGLYGTLTLNASGSYTYTANTDLRSAASTGGHDIFSYAVDDGHGGSANSVLTVSVTVGGAAGLVAFPFAGGPSTYDVTQGPNTGDHTGHFKWSYDFNLPVGTQVLSVGHGRVVDLRDYVPDGQNTNTLLHPDASNGSGGFGNYVTIQLDDGTYVTYEHLANSYSDKPGVFVHIGDAVDTGTVLGVTGLTGVRTGPHLHVEFGSGQYHSGGISSDQLAKTYGVQNILADGISDKTAPEYFAELTVPASSNTVYNAGLGVDDLLFNDPTIRNFVVNGFQSGVDTLRISAAGFAHGLMAGGPVTLVTVPSSPSEAFHEGNQGYFIFESAGSQPGALFWDLAGGSGADAVQIATLTGISPLHLSDFHII</sequence>
<dbReference type="Pfam" id="PF01551">
    <property type="entry name" value="Peptidase_M23"/>
    <property type="match status" value="1"/>
</dbReference>
<feature type="domain" description="M23ase beta-sheet core" evidence="1">
    <location>
        <begin position="794"/>
        <end position="902"/>
    </location>
</feature>
<gene>
    <name evidence="4" type="ORF">ABIF29_007185</name>
</gene>
<dbReference type="EMBL" id="JBGBZA010000002">
    <property type="protein sequence ID" value="MEY9320386.1"/>
    <property type="molecule type" value="Genomic_DNA"/>
</dbReference>
<reference evidence="4 5" key="1">
    <citation type="submission" date="2024-07" db="EMBL/GenBank/DDBJ databases">
        <title>Genomic Encyclopedia of Type Strains, Phase V (KMG-V): Genome sequencing to study the core and pangenomes of soil and plant-associated prokaryotes.</title>
        <authorList>
            <person name="Whitman W."/>
        </authorList>
    </citation>
    <scope>NUCLEOTIDE SEQUENCE [LARGE SCALE GENOMIC DNA]</scope>
    <source>
        <strain evidence="4 5">USDA 415</strain>
    </source>
</reference>
<dbReference type="InterPro" id="IPR011055">
    <property type="entry name" value="Dup_hybrid_motif"/>
</dbReference>
<comment type="caution">
    <text evidence="4">The sequence shown here is derived from an EMBL/GenBank/DDBJ whole genome shotgun (WGS) entry which is preliminary data.</text>
</comment>
<evidence type="ECO:0000259" key="3">
    <source>
        <dbReference type="Pfam" id="PF17803"/>
    </source>
</evidence>
<keyword evidence="5" id="KW-1185">Reference proteome</keyword>
<feature type="domain" description="GLUG" evidence="2">
    <location>
        <begin position="123"/>
        <end position="149"/>
    </location>
</feature>
<dbReference type="Pfam" id="PF17803">
    <property type="entry name" value="Cadherin_4"/>
    <property type="match status" value="1"/>
</dbReference>
<dbReference type="InterPro" id="IPR013783">
    <property type="entry name" value="Ig-like_fold"/>
</dbReference>
<dbReference type="Gene3D" id="2.70.70.10">
    <property type="entry name" value="Glucose Permease (Domain IIA)"/>
    <property type="match status" value="1"/>
</dbReference>
<dbReference type="PANTHER" id="PTHR21666:SF270">
    <property type="entry name" value="MUREIN HYDROLASE ACTIVATOR ENVC"/>
    <property type="match status" value="1"/>
</dbReference>
<dbReference type="InterPro" id="IPR050570">
    <property type="entry name" value="Cell_wall_metabolism_enzyme"/>
</dbReference>
<dbReference type="InterPro" id="IPR040853">
    <property type="entry name" value="RapA2_cadherin-like"/>
</dbReference>
<dbReference type="Gene3D" id="2.160.20.110">
    <property type="match status" value="1"/>
</dbReference>
<feature type="domain" description="RapA2 cadherin-like" evidence="3">
    <location>
        <begin position="641"/>
        <end position="718"/>
    </location>
</feature>
<accession>A0ABV4FAV0</accession>
<evidence type="ECO:0000259" key="2">
    <source>
        <dbReference type="Pfam" id="PF07581"/>
    </source>
</evidence>
<organism evidence="4 5">
    <name type="scientific">Bradyrhizobium elkanii</name>
    <dbReference type="NCBI Taxonomy" id="29448"/>
    <lineage>
        <taxon>Bacteria</taxon>
        <taxon>Pseudomonadati</taxon>
        <taxon>Pseudomonadota</taxon>
        <taxon>Alphaproteobacteria</taxon>
        <taxon>Hyphomicrobiales</taxon>
        <taxon>Nitrobacteraceae</taxon>
        <taxon>Bradyrhizobium</taxon>
    </lineage>
</organism>